<proteinExistence type="inferred from homology"/>
<evidence type="ECO:0000256" key="6">
    <source>
        <dbReference type="ARBA" id="ARBA00022989"/>
    </source>
</evidence>
<keyword evidence="4" id="KW-0997">Cell inner membrane</keyword>
<dbReference type="InterPro" id="IPR000515">
    <property type="entry name" value="MetI-like"/>
</dbReference>
<name>A0A365KUB4_9BACL</name>
<feature type="transmembrane region" description="Helical" evidence="8">
    <location>
        <begin position="103"/>
        <end position="124"/>
    </location>
</feature>
<evidence type="ECO:0000256" key="2">
    <source>
        <dbReference type="ARBA" id="ARBA00022448"/>
    </source>
</evidence>
<evidence type="ECO:0000256" key="4">
    <source>
        <dbReference type="ARBA" id="ARBA00022519"/>
    </source>
</evidence>
<feature type="domain" description="ABC transmembrane type-1" evidence="9">
    <location>
        <begin position="65"/>
        <end position="253"/>
    </location>
</feature>
<comment type="caution">
    <text evidence="10">The sequence shown here is derived from an EMBL/GenBank/DDBJ whole genome shotgun (WGS) entry which is preliminary data.</text>
</comment>
<evidence type="ECO:0000256" key="5">
    <source>
        <dbReference type="ARBA" id="ARBA00022692"/>
    </source>
</evidence>
<evidence type="ECO:0000313" key="11">
    <source>
        <dbReference type="Proteomes" id="UP000251002"/>
    </source>
</evidence>
<evidence type="ECO:0000256" key="8">
    <source>
        <dbReference type="RuleBase" id="RU363032"/>
    </source>
</evidence>
<protein>
    <submittedName>
        <fullName evidence="10">ABC transporter permease</fullName>
    </submittedName>
</protein>
<keyword evidence="2 8" id="KW-0813">Transport</keyword>
<evidence type="ECO:0000256" key="1">
    <source>
        <dbReference type="ARBA" id="ARBA00004429"/>
    </source>
</evidence>
<dbReference type="CDD" id="cd06261">
    <property type="entry name" value="TM_PBP2"/>
    <property type="match status" value="1"/>
</dbReference>
<keyword evidence="5 8" id="KW-0812">Transmembrane</keyword>
<dbReference type="EMBL" id="QLZR01000004">
    <property type="protein sequence ID" value="RAZ76759.1"/>
    <property type="molecule type" value="Genomic_DNA"/>
</dbReference>
<sequence length="276" mass="30235">MKQVFSPLKIILSLLLFLFIGIPFIALLLSSVATGWQWPVLFPESYSFRAWEYVLFGSSRTWQSIGTSLLIAVIVTVINVLLAVPAANALVRFQFKGKWFAEAILFAPIIIPPFVAVMGIHLTFLRLGLTETILGVVLAHLSPTLPYMVRAVMISYNTLSVDWENQARMLGAGPFLRFYYVVLPHLLPGIAAGASLSILISLSQYLITFIIGSGQVVTLPILLFPFISGGDPAVASAYSLLFAGMAILALLAMDAVLKKYYQTKNPSVLKVKGVKR</sequence>
<dbReference type="SUPFAM" id="SSF161098">
    <property type="entry name" value="MetI-like"/>
    <property type="match status" value="1"/>
</dbReference>
<keyword evidence="11" id="KW-1185">Reference proteome</keyword>
<gene>
    <name evidence="10" type="ORF">DP120_12070</name>
</gene>
<evidence type="ECO:0000313" key="10">
    <source>
        <dbReference type="EMBL" id="RAZ76759.1"/>
    </source>
</evidence>
<dbReference type="Pfam" id="PF00528">
    <property type="entry name" value="BPD_transp_1"/>
    <property type="match status" value="1"/>
</dbReference>
<feature type="transmembrane region" description="Helical" evidence="8">
    <location>
        <begin position="206"/>
        <end position="227"/>
    </location>
</feature>
<dbReference type="Proteomes" id="UP000251002">
    <property type="component" value="Unassembled WGS sequence"/>
</dbReference>
<keyword evidence="3" id="KW-1003">Cell membrane</keyword>
<dbReference type="Gene3D" id="1.10.3720.10">
    <property type="entry name" value="MetI-like"/>
    <property type="match status" value="1"/>
</dbReference>
<feature type="transmembrane region" description="Helical" evidence="8">
    <location>
        <begin position="233"/>
        <end position="257"/>
    </location>
</feature>
<keyword evidence="6 8" id="KW-1133">Transmembrane helix</keyword>
<dbReference type="GO" id="GO:0055085">
    <property type="term" value="P:transmembrane transport"/>
    <property type="evidence" value="ECO:0007669"/>
    <property type="project" value="InterPro"/>
</dbReference>
<accession>A0A365KUB4</accession>
<dbReference type="PROSITE" id="PS50928">
    <property type="entry name" value="ABC_TM1"/>
    <property type="match status" value="1"/>
</dbReference>
<evidence type="ECO:0000259" key="9">
    <source>
        <dbReference type="PROSITE" id="PS50928"/>
    </source>
</evidence>
<comment type="similarity">
    <text evidence="8">Belongs to the binding-protein-dependent transport system permease family.</text>
</comment>
<comment type="subcellular location">
    <subcellularLocation>
        <location evidence="1">Cell inner membrane</location>
        <topology evidence="1">Multi-pass membrane protein</topology>
    </subcellularLocation>
    <subcellularLocation>
        <location evidence="8">Cell membrane</location>
        <topology evidence="8">Multi-pass membrane protein</topology>
    </subcellularLocation>
</comment>
<dbReference type="GO" id="GO:0005886">
    <property type="term" value="C:plasma membrane"/>
    <property type="evidence" value="ECO:0007669"/>
    <property type="project" value="UniProtKB-SubCell"/>
</dbReference>
<dbReference type="PANTHER" id="PTHR43357:SF4">
    <property type="entry name" value="INNER MEMBRANE ABC TRANSPORTER PERMEASE PROTEIN YDCV"/>
    <property type="match status" value="1"/>
</dbReference>
<feature type="transmembrane region" description="Helical" evidence="8">
    <location>
        <begin position="69"/>
        <end position="91"/>
    </location>
</feature>
<dbReference type="PANTHER" id="PTHR43357">
    <property type="entry name" value="INNER MEMBRANE ABC TRANSPORTER PERMEASE PROTEIN YDCV"/>
    <property type="match status" value="1"/>
</dbReference>
<keyword evidence="7 8" id="KW-0472">Membrane</keyword>
<feature type="transmembrane region" description="Helical" evidence="8">
    <location>
        <begin position="178"/>
        <end position="199"/>
    </location>
</feature>
<dbReference type="InterPro" id="IPR035906">
    <property type="entry name" value="MetI-like_sf"/>
</dbReference>
<reference evidence="10 11" key="1">
    <citation type="submission" date="2018-06" db="EMBL/GenBank/DDBJ databases">
        <title>The draft genome sequences of strains SCU63 and S1.</title>
        <authorList>
            <person name="Gan L."/>
        </authorList>
    </citation>
    <scope>NUCLEOTIDE SEQUENCE [LARGE SCALE GENOMIC DNA]</scope>
    <source>
        <strain evidence="10 11">SCU63</strain>
    </source>
</reference>
<dbReference type="RefSeq" id="WP_112223924.1">
    <property type="nucleotide sequence ID" value="NZ_CP196859.1"/>
</dbReference>
<organism evidence="10 11">
    <name type="scientific">Planococcus halotolerans</name>
    <dbReference type="NCBI Taxonomy" id="2233542"/>
    <lineage>
        <taxon>Bacteria</taxon>
        <taxon>Bacillati</taxon>
        <taxon>Bacillota</taxon>
        <taxon>Bacilli</taxon>
        <taxon>Bacillales</taxon>
        <taxon>Caryophanaceae</taxon>
        <taxon>Planococcus</taxon>
    </lineage>
</organism>
<dbReference type="AlphaFoldDB" id="A0A365KUB4"/>
<evidence type="ECO:0000256" key="3">
    <source>
        <dbReference type="ARBA" id="ARBA00022475"/>
    </source>
</evidence>
<evidence type="ECO:0000256" key="7">
    <source>
        <dbReference type="ARBA" id="ARBA00023136"/>
    </source>
</evidence>